<reference evidence="1" key="1">
    <citation type="submission" date="2020-02" db="EMBL/GenBank/DDBJ databases">
        <authorList>
            <person name="Chen W.-M."/>
        </authorList>
    </citation>
    <scope>NUCLEOTIDE SEQUENCE</scope>
    <source>
        <strain evidence="1">NBD-18</strain>
    </source>
</reference>
<dbReference type="PANTHER" id="PTHR47328:SF1">
    <property type="entry name" value="RUTC FAMILY PROTEIN YOAB"/>
    <property type="match status" value="1"/>
</dbReference>
<dbReference type="CDD" id="cd06150">
    <property type="entry name" value="YjgF_YER057c_UK114_like_2"/>
    <property type="match status" value="1"/>
</dbReference>
<dbReference type="InterPro" id="IPR035709">
    <property type="entry name" value="YoaB-like"/>
</dbReference>
<proteinExistence type="predicted"/>
<dbReference type="InterPro" id="IPR035959">
    <property type="entry name" value="RutC-like_sf"/>
</dbReference>
<dbReference type="PANTHER" id="PTHR47328">
    <property type="match status" value="1"/>
</dbReference>
<organism evidence="1">
    <name type="scientific">Sheuella amnicola</name>
    <dbReference type="NCBI Taxonomy" id="2707330"/>
    <lineage>
        <taxon>Bacteria</taxon>
        <taxon>Pseudomonadati</taxon>
        <taxon>Pseudomonadota</taxon>
        <taxon>Betaproteobacteria</taxon>
        <taxon>Burkholderiales</taxon>
        <taxon>Alcaligenaceae</taxon>
        <taxon>Sheuella</taxon>
    </lineage>
</organism>
<protein>
    <submittedName>
        <fullName evidence="1">RidA family protein</fullName>
    </submittedName>
</protein>
<dbReference type="EMBL" id="JAAGRN010000002">
    <property type="protein sequence ID" value="NDY82531.1"/>
    <property type="molecule type" value="Genomic_DNA"/>
</dbReference>
<dbReference type="SUPFAM" id="SSF55298">
    <property type="entry name" value="YjgF-like"/>
    <property type="match status" value="1"/>
</dbReference>
<dbReference type="Gene3D" id="3.30.1330.40">
    <property type="entry name" value="RutC-like"/>
    <property type="match status" value="1"/>
</dbReference>
<gene>
    <name evidence="1" type="ORF">G3I67_04725</name>
</gene>
<dbReference type="AlphaFoldDB" id="A0A6B2QWM9"/>
<dbReference type="Pfam" id="PF01042">
    <property type="entry name" value="Ribonuc_L-PSP"/>
    <property type="match status" value="1"/>
</dbReference>
<dbReference type="InterPro" id="IPR006175">
    <property type="entry name" value="YjgF/YER057c/UK114"/>
</dbReference>
<dbReference type="RefSeq" id="WP_163652016.1">
    <property type="nucleotide sequence ID" value="NZ_JAAGRN010000002.1"/>
</dbReference>
<comment type="caution">
    <text evidence="1">The sequence shown here is derived from an EMBL/GenBank/DDBJ whole genome shotgun (WGS) entry which is preliminary data.</text>
</comment>
<sequence length="117" mass="12579">MSKIIRQDSNARLSRIVTHGDTVYVAGVTSNAPGGIVEQTRDVFAKIDGYLASAGTDKRHLLSVQIWLKDIDADFAGMNSVWAEWAPADALPTRATCEAKLAAPELLVEVIVTAAKK</sequence>
<evidence type="ECO:0000313" key="1">
    <source>
        <dbReference type="EMBL" id="NDY82531.1"/>
    </source>
</evidence>
<accession>A0A6B2QWM9</accession>
<name>A0A6B2QWM9_9BURK</name>